<dbReference type="Gene3D" id="1.20.120.520">
    <property type="entry name" value="nmb1532 protein domain like"/>
    <property type="match status" value="1"/>
</dbReference>
<evidence type="ECO:0000259" key="1">
    <source>
        <dbReference type="Pfam" id="PF01814"/>
    </source>
</evidence>
<evidence type="ECO:0000313" key="3">
    <source>
        <dbReference type="Proteomes" id="UP000272025"/>
    </source>
</evidence>
<dbReference type="Pfam" id="PF01814">
    <property type="entry name" value="Hemerythrin"/>
    <property type="match status" value="1"/>
</dbReference>
<protein>
    <recommendedName>
        <fullName evidence="1">Hemerythrin-like domain-containing protein</fullName>
    </recommendedName>
</protein>
<keyword evidence="3" id="KW-1185">Reference proteome</keyword>
<dbReference type="InterPro" id="IPR012312">
    <property type="entry name" value="Hemerythrin-like"/>
</dbReference>
<name>A0A3N2Q5M4_SODAK</name>
<accession>A0A3N2Q5M4</accession>
<organism evidence="2 3">
    <name type="scientific">Sodiomyces alkalinus (strain CBS 110278 / VKM F-3762 / F11)</name>
    <name type="common">Alkaliphilic filamentous fungus</name>
    <dbReference type="NCBI Taxonomy" id="1314773"/>
    <lineage>
        <taxon>Eukaryota</taxon>
        <taxon>Fungi</taxon>
        <taxon>Dikarya</taxon>
        <taxon>Ascomycota</taxon>
        <taxon>Pezizomycotina</taxon>
        <taxon>Sordariomycetes</taxon>
        <taxon>Hypocreomycetidae</taxon>
        <taxon>Glomerellales</taxon>
        <taxon>Plectosphaerellaceae</taxon>
        <taxon>Sodiomyces</taxon>
    </lineage>
</organism>
<dbReference type="EMBL" id="ML119051">
    <property type="protein sequence ID" value="ROT41997.1"/>
    <property type="molecule type" value="Genomic_DNA"/>
</dbReference>
<dbReference type="PANTHER" id="PTHR35585:SF1">
    <property type="entry name" value="HHE DOMAIN PROTEIN (AFU_ORTHOLOGUE AFUA_4G00730)"/>
    <property type="match status" value="1"/>
</dbReference>
<dbReference type="AlphaFoldDB" id="A0A3N2Q5M4"/>
<evidence type="ECO:0000313" key="2">
    <source>
        <dbReference type="EMBL" id="ROT41997.1"/>
    </source>
</evidence>
<feature type="domain" description="Hemerythrin-like" evidence="1">
    <location>
        <begin position="5"/>
        <end position="122"/>
    </location>
</feature>
<gene>
    <name evidence="2" type="ORF">SODALDRAFT_326163</name>
</gene>
<reference evidence="2 3" key="1">
    <citation type="journal article" date="2018" name="Mol. Ecol.">
        <title>The obligate alkalophilic soda-lake fungus Sodiomyces alkalinus has shifted to a protein diet.</title>
        <authorList>
            <person name="Grum-Grzhimaylo A.A."/>
            <person name="Falkoski D.L."/>
            <person name="van den Heuvel J."/>
            <person name="Valero-Jimenez C.A."/>
            <person name="Min B."/>
            <person name="Choi I.G."/>
            <person name="Lipzen A."/>
            <person name="Daum C.G."/>
            <person name="Aanen D.K."/>
            <person name="Tsang A."/>
            <person name="Henrissat B."/>
            <person name="Bilanenko E.N."/>
            <person name="de Vries R.P."/>
            <person name="van Kan J.A.L."/>
            <person name="Grigoriev I.V."/>
            <person name="Debets A.J.M."/>
        </authorList>
    </citation>
    <scope>NUCLEOTIDE SEQUENCE [LARGE SCALE GENOMIC DNA]</scope>
    <source>
        <strain evidence="2 3">F11</strain>
    </source>
</reference>
<dbReference type="GeneID" id="39578581"/>
<dbReference type="STRING" id="1314773.A0A3N2Q5M4"/>
<dbReference type="OrthoDB" id="9983919at2759"/>
<dbReference type="RefSeq" id="XP_028469803.1">
    <property type="nucleotide sequence ID" value="XM_028610103.1"/>
</dbReference>
<proteinExistence type="predicted"/>
<dbReference type="Proteomes" id="UP000272025">
    <property type="component" value="Unassembled WGS sequence"/>
</dbReference>
<sequence length="184" mass="21197">MVRLSDKVAEDHREMEKCFNEITSSSDHDHQERFGNQFTWELARHSIAEELVVYPAFEKYMGNKGHEMAEEDRKAHHEAKEKLKKFQNMSPEDANYVPMLKQLWGTLSKHIEEEESHDLPALEAALEPGASETMSQSFERTKMFVPTRSHPSAGESPPFETAMGLLTAPMDRIADMFRKFPQDV</sequence>
<dbReference type="PANTHER" id="PTHR35585">
    <property type="entry name" value="HHE DOMAIN PROTEIN (AFU_ORTHOLOGUE AFUA_4G00730)"/>
    <property type="match status" value="1"/>
</dbReference>